<feature type="region of interest" description="Disordered" evidence="1">
    <location>
        <begin position="121"/>
        <end position="152"/>
    </location>
</feature>
<dbReference type="EMBL" id="JAKOGI010000437">
    <property type="protein sequence ID" value="KAJ8435060.1"/>
    <property type="molecule type" value="Genomic_DNA"/>
</dbReference>
<sequence>MSPLVVLMLGLIRFLSPRCGLSLCLRTVGAVVLPSQPLRPLFLSSSSSNDYPSNCLVKHSRASNKIKESRRRLSLASAMATCSSVIFNGSAEPKGARAQDLVRPSTKAYLVESPRSNLLASGELPIARDPSPSLKAERSPDRHYGDDPLIPMPLEEEAKPLEGGRSRSHVLALLHAWMLAYVCPRKKSPRSQRMDLSCLSLNPTTPLLFAVPVVLGRNLLLSGLSALKGREHFPCLLYTKQKEVRLEPKKKPDKGAMLSTLRIILKDKEARGSKEKPIEGLPIARLDMLAHGLLARFHYLGHEGWDRLRMIICLQVILKVASGFGLFCGWLPKWAAHRLSIIPVRKVPPTCLTAHEKKSYFQFFTLDFFSMAII</sequence>
<accession>A0A9Q1QBR0</accession>
<feature type="signal peptide" evidence="2">
    <location>
        <begin position="1"/>
        <end position="22"/>
    </location>
</feature>
<reference evidence="3" key="1">
    <citation type="submission" date="2022-04" db="EMBL/GenBank/DDBJ databases">
        <title>Carnegiea gigantea Genome sequencing and assembly v2.</title>
        <authorList>
            <person name="Copetti D."/>
            <person name="Sanderson M.J."/>
            <person name="Burquez A."/>
            <person name="Wojciechowski M.F."/>
        </authorList>
    </citation>
    <scope>NUCLEOTIDE SEQUENCE</scope>
    <source>
        <strain evidence="3">SGP5-SGP5p</strain>
        <tissue evidence="3">Aerial part</tissue>
    </source>
</reference>
<name>A0A9Q1QBR0_9CARY</name>
<protein>
    <submittedName>
        <fullName evidence="3">Uncharacterized protein</fullName>
    </submittedName>
</protein>
<feature type="chain" id="PRO_5040396608" evidence="2">
    <location>
        <begin position="23"/>
        <end position="374"/>
    </location>
</feature>
<proteinExistence type="predicted"/>
<keyword evidence="4" id="KW-1185">Reference proteome</keyword>
<dbReference type="AlphaFoldDB" id="A0A9Q1QBR0"/>
<keyword evidence="2" id="KW-0732">Signal</keyword>
<organism evidence="3 4">
    <name type="scientific">Carnegiea gigantea</name>
    <dbReference type="NCBI Taxonomy" id="171969"/>
    <lineage>
        <taxon>Eukaryota</taxon>
        <taxon>Viridiplantae</taxon>
        <taxon>Streptophyta</taxon>
        <taxon>Embryophyta</taxon>
        <taxon>Tracheophyta</taxon>
        <taxon>Spermatophyta</taxon>
        <taxon>Magnoliopsida</taxon>
        <taxon>eudicotyledons</taxon>
        <taxon>Gunneridae</taxon>
        <taxon>Pentapetalae</taxon>
        <taxon>Caryophyllales</taxon>
        <taxon>Cactineae</taxon>
        <taxon>Cactaceae</taxon>
        <taxon>Cactoideae</taxon>
        <taxon>Echinocereeae</taxon>
        <taxon>Carnegiea</taxon>
    </lineage>
</organism>
<evidence type="ECO:0000313" key="4">
    <source>
        <dbReference type="Proteomes" id="UP001153076"/>
    </source>
</evidence>
<feature type="compositionally biased region" description="Basic and acidic residues" evidence="1">
    <location>
        <begin position="135"/>
        <end position="146"/>
    </location>
</feature>
<gene>
    <name evidence="3" type="ORF">Cgig2_015565</name>
</gene>
<dbReference type="Proteomes" id="UP001153076">
    <property type="component" value="Unassembled WGS sequence"/>
</dbReference>
<evidence type="ECO:0000313" key="3">
    <source>
        <dbReference type="EMBL" id="KAJ8435060.1"/>
    </source>
</evidence>
<evidence type="ECO:0000256" key="2">
    <source>
        <dbReference type="SAM" id="SignalP"/>
    </source>
</evidence>
<comment type="caution">
    <text evidence="3">The sequence shown here is derived from an EMBL/GenBank/DDBJ whole genome shotgun (WGS) entry which is preliminary data.</text>
</comment>
<evidence type="ECO:0000256" key="1">
    <source>
        <dbReference type="SAM" id="MobiDB-lite"/>
    </source>
</evidence>